<reference evidence="7" key="1">
    <citation type="submission" date="2021-01" db="EMBL/GenBank/DDBJ databases">
        <authorList>
            <consortium name="Genoscope - CEA"/>
            <person name="William W."/>
        </authorList>
    </citation>
    <scope>NUCLEOTIDE SEQUENCE</scope>
</reference>
<dbReference type="SMART" id="SM00184">
    <property type="entry name" value="RING"/>
    <property type="match status" value="1"/>
</dbReference>
<name>A0A8S1Q6W6_9CILI</name>
<keyword evidence="3" id="KW-0862">Zinc</keyword>
<dbReference type="PANTHER" id="PTHR45969:SF69">
    <property type="entry name" value="FINGER DOMAIN PROTEIN, PUTATIVE (AFU_ORTHOLOGUE AFUA_3G12190)-RELATED"/>
    <property type="match status" value="1"/>
</dbReference>
<gene>
    <name evidence="7" type="ORF">PSON_ATCC_30995.1.T0960213</name>
</gene>
<feature type="transmembrane region" description="Helical" evidence="5">
    <location>
        <begin position="208"/>
        <end position="230"/>
    </location>
</feature>
<evidence type="ECO:0000313" key="8">
    <source>
        <dbReference type="Proteomes" id="UP000692954"/>
    </source>
</evidence>
<feature type="transmembrane region" description="Helical" evidence="5">
    <location>
        <begin position="295"/>
        <end position="314"/>
    </location>
</feature>
<keyword evidence="5" id="KW-0812">Transmembrane</keyword>
<keyword evidence="5" id="KW-1133">Transmembrane helix</keyword>
<keyword evidence="1" id="KW-0479">Metal-binding</keyword>
<keyword evidence="2 4" id="KW-0863">Zinc-finger</keyword>
<proteinExistence type="predicted"/>
<feature type="transmembrane region" description="Helical" evidence="5">
    <location>
        <begin position="151"/>
        <end position="169"/>
    </location>
</feature>
<feature type="transmembrane region" description="Helical" evidence="5">
    <location>
        <begin position="24"/>
        <end position="47"/>
    </location>
</feature>
<evidence type="ECO:0000256" key="1">
    <source>
        <dbReference type="ARBA" id="ARBA00022723"/>
    </source>
</evidence>
<evidence type="ECO:0000313" key="7">
    <source>
        <dbReference type="EMBL" id="CAD8110855.1"/>
    </source>
</evidence>
<feature type="domain" description="RING-type" evidence="6">
    <location>
        <begin position="433"/>
        <end position="479"/>
    </location>
</feature>
<evidence type="ECO:0000259" key="6">
    <source>
        <dbReference type="PROSITE" id="PS50089"/>
    </source>
</evidence>
<dbReference type="Proteomes" id="UP000692954">
    <property type="component" value="Unassembled WGS sequence"/>
</dbReference>
<dbReference type="PROSITE" id="PS50089">
    <property type="entry name" value="ZF_RING_2"/>
    <property type="match status" value="1"/>
</dbReference>
<sequence length="483" mass="56562">MFLIVITLIISIIAIYQNKGENQIEILCILLIPMLIVLFGCIVYFKLQFSEADIMLRKISQEKQINGWIYQSSLIFFCQYSNQSKFTAIKLTYIYIITAMSILVQNIIISYSYECYDKDNNHYYETDYRDENSYNDDCIARQTPPKFQGPLLTPLGILCAILALLFMAYEGLQIVTKIVLVCRYSIWPSYQYNNLDINIPKVIFRSKIFCTIFLINNFSKLIALLVIIILTQNKTSYILIISNLLFHMIMILIILTLFKNITKESNIQQTNNSVFINHQIFIDSLLKVKNGNNRLFSIIILICCILNIVGVSQFEKQINNNNEIINFDIYIIYDCAIAQLIWLGLLIFKYLIFPFFHIGEIILIGQNRAQVMQEQEAQITEQRQILLQVQQPEQRFNPNYNVNNSRNKQILQPITNINNNFIYQVELKDKTDCVICLQQMIKNSDKDPIIQLKCHQTHIFHQKCITDWLNQNKKCPICNTEFK</sequence>
<keyword evidence="5" id="KW-0472">Membrane</keyword>
<dbReference type="EMBL" id="CAJJDN010000096">
    <property type="protein sequence ID" value="CAD8110855.1"/>
    <property type="molecule type" value="Genomic_DNA"/>
</dbReference>
<dbReference type="AlphaFoldDB" id="A0A8S1Q6W6"/>
<dbReference type="InterPro" id="IPR001841">
    <property type="entry name" value="Znf_RING"/>
</dbReference>
<dbReference type="PANTHER" id="PTHR45969">
    <property type="entry name" value="RING ZINC FINGER PROTEIN-RELATED"/>
    <property type="match status" value="1"/>
</dbReference>
<dbReference type="GO" id="GO:0016567">
    <property type="term" value="P:protein ubiquitination"/>
    <property type="evidence" value="ECO:0007669"/>
    <property type="project" value="TreeGrafter"/>
</dbReference>
<organism evidence="7 8">
    <name type="scientific">Paramecium sonneborni</name>
    <dbReference type="NCBI Taxonomy" id="65129"/>
    <lineage>
        <taxon>Eukaryota</taxon>
        <taxon>Sar</taxon>
        <taxon>Alveolata</taxon>
        <taxon>Ciliophora</taxon>
        <taxon>Intramacronucleata</taxon>
        <taxon>Oligohymenophorea</taxon>
        <taxon>Peniculida</taxon>
        <taxon>Parameciidae</taxon>
        <taxon>Paramecium</taxon>
    </lineage>
</organism>
<comment type="caution">
    <text evidence="7">The sequence shown here is derived from an EMBL/GenBank/DDBJ whole genome shotgun (WGS) entry which is preliminary data.</text>
</comment>
<evidence type="ECO:0000256" key="3">
    <source>
        <dbReference type="ARBA" id="ARBA00022833"/>
    </source>
</evidence>
<dbReference type="OrthoDB" id="8062037at2759"/>
<dbReference type="GO" id="GO:0008270">
    <property type="term" value="F:zinc ion binding"/>
    <property type="evidence" value="ECO:0007669"/>
    <property type="project" value="UniProtKB-KW"/>
</dbReference>
<evidence type="ECO:0000256" key="2">
    <source>
        <dbReference type="ARBA" id="ARBA00022771"/>
    </source>
</evidence>
<accession>A0A8S1Q6W6</accession>
<dbReference type="GO" id="GO:0061630">
    <property type="term" value="F:ubiquitin protein ligase activity"/>
    <property type="evidence" value="ECO:0007669"/>
    <property type="project" value="TreeGrafter"/>
</dbReference>
<feature type="transmembrane region" description="Helical" evidence="5">
    <location>
        <begin position="329"/>
        <end position="352"/>
    </location>
</feature>
<evidence type="ECO:0000256" key="4">
    <source>
        <dbReference type="PROSITE-ProRule" id="PRU00175"/>
    </source>
</evidence>
<dbReference type="Pfam" id="PF13639">
    <property type="entry name" value="zf-RING_2"/>
    <property type="match status" value="1"/>
</dbReference>
<feature type="transmembrane region" description="Helical" evidence="5">
    <location>
        <begin position="236"/>
        <end position="258"/>
    </location>
</feature>
<feature type="transmembrane region" description="Helical" evidence="5">
    <location>
        <begin position="93"/>
        <end position="113"/>
    </location>
</feature>
<protein>
    <recommendedName>
        <fullName evidence="6">RING-type domain-containing protein</fullName>
    </recommendedName>
</protein>
<keyword evidence="8" id="KW-1185">Reference proteome</keyword>
<evidence type="ECO:0000256" key="5">
    <source>
        <dbReference type="SAM" id="Phobius"/>
    </source>
</evidence>